<comment type="caution">
    <text evidence="2">The sequence shown here is derived from an EMBL/GenBank/DDBJ whole genome shotgun (WGS) entry which is preliminary data.</text>
</comment>
<dbReference type="Proteomes" id="UP000320914">
    <property type="component" value="Unassembled WGS sequence"/>
</dbReference>
<dbReference type="EMBL" id="RCZA01000007">
    <property type="protein sequence ID" value="TPG82777.1"/>
    <property type="molecule type" value="Genomic_DNA"/>
</dbReference>
<protein>
    <submittedName>
        <fullName evidence="2">Amino acid adenylation domain-containing protein</fullName>
    </submittedName>
</protein>
<dbReference type="AlphaFoldDB" id="A0A502I777"/>
<dbReference type="NCBIfam" id="TIGR01733">
    <property type="entry name" value="AA-adenyl-dom"/>
    <property type="match status" value="1"/>
</dbReference>
<reference evidence="2 3" key="1">
    <citation type="journal article" date="2019" name="Environ. Microbiol.">
        <title>Species interactions and distinct microbial communities in high Arctic permafrost affected cryosols are associated with the CH4 and CO2 gas fluxes.</title>
        <authorList>
            <person name="Altshuler I."/>
            <person name="Hamel J."/>
            <person name="Turney S."/>
            <person name="Magnuson E."/>
            <person name="Levesque R."/>
            <person name="Greer C."/>
            <person name="Whyte L.G."/>
        </authorList>
    </citation>
    <scope>NUCLEOTIDE SEQUENCE [LARGE SCALE GENOMIC DNA]</scope>
    <source>
        <strain evidence="2 3">OWC5</strain>
    </source>
</reference>
<evidence type="ECO:0000313" key="3">
    <source>
        <dbReference type="Proteomes" id="UP000320914"/>
    </source>
</evidence>
<sequence length="535" mass="58166">MQEHAITLKPALTYSSMPASPVDQDRWQQFGHGPTVTPTFSLIHHAIEAQAATNPQVVAAHWMGETITYNELNRQANRLATLLISQGVKPGDHVALFVERSIPMLVGMLAALKTGAAYIPQHVGITPPPQLRHIMEVAATRVVLTLSRLESRLPLIPAQHCICLDEFMRLPSTLSDDLNVAGSLSSTPDQLCFVLFTSGTTGLPNGVRVTHRNVCNILLTEPGNLGMRPGMKVGQILNIAFDMAAWEILGCLAHGATLMIRDKDIDQTAEQCDVLIATPSILGTLDPARCQQVKVVAVAGEPCPQPLADRWSSFCTFFNACGPTETTIVNTMQCYRGGEALTIGKPTPNNTVYVLNEAGRPCAVGEQGEMWAGGDCVTAGYLGNAALTAERYRLDPFLGKGRMMFRTRDLGRWTAEGDLEHLGRVDDQVKVRGFRVELDSVSAVLESCDSCERAVTLKLDNRHLVAFVSPATTNIDDARRRCEERLAYYCVPSLMIALDLIPLTSRGKVDKRLLLELALAHQVSLGANTGPKVIA</sequence>
<dbReference type="GO" id="GO:0044550">
    <property type="term" value="P:secondary metabolite biosynthetic process"/>
    <property type="evidence" value="ECO:0007669"/>
    <property type="project" value="TreeGrafter"/>
</dbReference>
<dbReference type="InterPro" id="IPR010071">
    <property type="entry name" value="AA_adenyl_dom"/>
</dbReference>
<proteinExistence type="predicted"/>
<dbReference type="GO" id="GO:0031177">
    <property type="term" value="F:phosphopantetheine binding"/>
    <property type="evidence" value="ECO:0007669"/>
    <property type="project" value="TreeGrafter"/>
</dbReference>
<dbReference type="GO" id="GO:0043041">
    <property type="term" value="P:amino acid activation for nonribosomal peptide biosynthetic process"/>
    <property type="evidence" value="ECO:0007669"/>
    <property type="project" value="TreeGrafter"/>
</dbReference>
<evidence type="ECO:0000259" key="1">
    <source>
        <dbReference type="Pfam" id="PF00501"/>
    </source>
</evidence>
<name>A0A502I777_9PSED</name>
<dbReference type="PANTHER" id="PTHR45527">
    <property type="entry name" value="NONRIBOSOMAL PEPTIDE SYNTHETASE"/>
    <property type="match status" value="1"/>
</dbReference>
<dbReference type="Gene3D" id="3.30.300.30">
    <property type="match status" value="1"/>
</dbReference>
<feature type="domain" description="AMP-dependent synthetase/ligase" evidence="1">
    <location>
        <begin position="48"/>
        <end position="382"/>
    </location>
</feature>
<dbReference type="InterPro" id="IPR045851">
    <property type="entry name" value="AMP-bd_C_sf"/>
</dbReference>
<dbReference type="Pfam" id="PF00501">
    <property type="entry name" value="AMP-binding"/>
    <property type="match status" value="1"/>
</dbReference>
<dbReference type="PANTHER" id="PTHR45527:SF1">
    <property type="entry name" value="FATTY ACID SYNTHASE"/>
    <property type="match status" value="1"/>
</dbReference>
<dbReference type="SUPFAM" id="SSF56801">
    <property type="entry name" value="Acetyl-CoA synthetase-like"/>
    <property type="match status" value="1"/>
</dbReference>
<dbReference type="InterPro" id="IPR042099">
    <property type="entry name" value="ANL_N_sf"/>
</dbReference>
<organism evidence="2 3">
    <name type="scientific">Pseudomonas mandelii</name>
    <dbReference type="NCBI Taxonomy" id="75612"/>
    <lineage>
        <taxon>Bacteria</taxon>
        <taxon>Pseudomonadati</taxon>
        <taxon>Pseudomonadota</taxon>
        <taxon>Gammaproteobacteria</taxon>
        <taxon>Pseudomonadales</taxon>
        <taxon>Pseudomonadaceae</taxon>
        <taxon>Pseudomonas</taxon>
    </lineage>
</organism>
<accession>A0A502I777</accession>
<dbReference type="Gene3D" id="3.40.50.12780">
    <property type="entry name" value="N-terminal domain of ligase-like"/>
    <property type="match status" value="1"/>
</dbReference>
<gene>
    <name evidence="2" type="ORF">EAH74_18095</name>
</gene>
<evidence type="ECO:0000313" key="2">
    <source>
        <dbReference type="EMBL" id="TPG82777.1"/>
    </source>
</evidence>
<dbReference type="InterPro" id="IPR000873">
    <property type="entry name" value="AMP-dep_synth/lig_dom"/>
</dbReference>
<dbReference type="GO" id="GO:0005737">
    <property type="term" value="C:cytoplasm"/>
    <property type="evidence" value="ECO:0007669"/>
    <property type="project" value="TreeGrafter"/>
</dbReference>